<keyword evidence="2" id="KW-1185">Reference proteome</keyword>
<dbReference type="Proteomes" id="UP001054945">
    <property type="component" value="Unassembled WGS sequence"/>
</dbReference>
<dbReference type="EMBL" id="BPLR01016791">
    <property type="protein sequence ID" value="GIY86410.1"/>
    <property type="molecule type" value="Genomic_DNA"/>
</dbReference>
<comment type="caution">
    <text evidence="1">The sequence shown here is derived from an EMBL/GenBank/DDBJ whole genome shotgun (WGS) entry which is preliminary data.</text>
</comment>
<evidence type="ECO:0000313" key="2">
    <source>
        <dbReference type="Proteomes" id="UP001054945"/>
    </source>
</evidence>
<protein>
    <submittedName>
        <fullName evidence="1">Uncharacterized protein</fullName>
    </submittedName>
</protein>
<sequence>MYLPMSLSPTITLLCRPSDKPQYMSWLIVPIIPEADSERPLKRTEDIGGCAAVWRQLSTTSATANFLRDLRVCLFVQKDLIRCEDNRNQSWVLAWRFGNSYASLPLTLQRIKHWYGTPPLISQSFPHPLKIVDSYIRWIRCRGPESYTLFISRSRKLALTSEDPCTPYPRLKRAGIRALKLSPCTIKLQIRFQDLNFILYPILRTNVTRYFHLLVWILNPRLNGKTSPRGSYRESF</sequence>
<accession>A0AAV4WU06</accession>
<gene>
    <name evidence="1" type="ORF">CEXT_76481</name>
</gene>
<proteinExistence type="predicted"/>
<dbReference type="AlphaFoldDB" id="A0AAV4WU06"/>
<organism evidence="1 2">
    <name type="scientific">Caerostris extrusa</name>
    <name type="common">Bark spider</name>
    <name type="synonym">Caerostris bankana</name>
    <dbReference type="NCBI Taxonomy" id="172846"/>
    <lineage>
        <taxon>Eukaryota</taxon>
        <taxon>Metazoa</taxon>
        <taxon>Ecdysozoa</taxon>
        <taxon>Arthropoda</taxon>
        <taxon>Chelicerata</taxon>
        <taxon>Arachnida</taxon>
        <taxon>Araneae</taxon>
        <taxon>Araneomorphae</taxon>
        <taxon>Entelegynae</taxon>
        <taxon>Araneoidea</taxon>
        <taxon>Araneidae</taxon>
        <taxon>Caerostris</taxon>
    </lineage>
</organism>
<name>A0AAV4WU06_CAEEX</name>
<evidence type="ECO:0000313" key="1">
    <source>
        <dbReference type="EMBL" id="GIY86410.1"/>
    </source>
</evidence>
<reference evidence="1 2" key="1">
    <citation type="submission" date="2021-06" db="EMBL/GenBank/DDBJ databases">
        <title>Caerostris extrusa draft genome.</title>
        <authorList>
            <person name="Kono N."/>
            <person name="Arakawa K."/>
        </authorList>
    </citation>
    <scope>NUCLEOTIDE SEQUENCE [LARGE SCALE GENOMIC DNA]</scope>
</reference>